<dbReference type="RefSeq" id="WP_151177156.1">
    <property type="nucleotide sequence ID" value="NZ_CP042906.1"/>
</dbReference>
<reference evidence="3 4" key="1">
    <citation type="submission" date="2019-08" db="EMBL/GenBank/DDBJ databases">
        <title>Hyperibacter terrae gen. nov., sp. nov. and Hyperibacter viscosus sp. nov., two new members in the family Rhodospirillaceae isolated from the rhizosphere of Hypericum perforatum.</title>
        <authorList>
            <person name="Noviana Z."/>
        </authorList>
    </citation>
    <scope>NUCLEOTIDE SEQUENCE [LARGE SCALE GENOMIC DNA]</scope>
    <source>
        <strain evidence="3 4">R5913</strain>
    </source>
</reference>
<dbReference type="EMBL" id="CP042906">
    <property type="protein sequence ID" value="QEX16855.1"/>
    <property type="molecule type" value="Genomic_DNA"/>
</dbReference>
<accession>A0A5J6MK32</accession>
<dbReference type="SMART" id="SM00530">
    <property type="entry name" value="HTH_XRE"/>
    <property type="match status" value="1"/>
</dbReference>
<evidence type="ECO:0000313" key="3">
    <source>
        <dbReference type="EMBL" id="QEX16855.1"/>
    </source>
</evidence>
<feature type="domain" description="HTH cro/C1-type" evidence="2">
    <location>
        <begin position="74"/>
        <end position="128"/>
    </location>
</feature>
<sequence>MSGTAKKKSAEGAELVTLPRAEYEALLARIEDAEDAAVVAAAELRERAVGKQRARRDHLSSEMAKRMILGESPVRIWREHRGLKALALAEKAGLPAGYLSEIETGKKPGSLDAMKRIADALEVPLDNLVRTDGTAGKRGR</sequence>
<dbReference type="SUPFAM" id="SSF47413">
    <property type="entry name" value="lambda repressor-like DNA-binding domains"/>
    <property type="match status" value="1"/>
</dbReference>
<dbReference type="GO" id="GO:0003677">
    <property type="term" value="F:DNA binding"/>
    <property type="evidence" value="ECO:0007669"/>
    <property type="project" value="UniProtKB-KW"/>
</dbReference>
<evidence type="ECO:0000259" key="2">
    <source>
        <dbReference type="PROSITE" id="PS50943"/>
    </source>
</evidence>
<dbReference type="AlphaFoldDB" id="A0A5J6MK32"/>
<organism evidence="3 4">
    <name type="scientific">Hypericibacter terrae</name>
    <dbReference type="NCBI Taxonomy" id="2602015"/>
    <lineage>
        <taxon>Bacteria</taxon>
        <taxon>Pseudomonadati</taxon>
        <taxon>Pseudomonadota</taxon>
        <taxon>Alphaproteobacteria</taxon>
        <taxon>Rhodospirillales</taxon>
        <taxon>Dongiaceae</taxon>
        <taxon>Hypericibacter</taxon>
    </lineage>
</organism>
<dbReference type="CDD" id="cd00093">
    <property type="entry name" value="HTH_XRE"/>
    <property type="match status" value="1"/>
</dbReference>
<proteinExistence type="predicted"/>
<dbReference type="InterPro" id="IPR001387">
    <property type="entry name" value="Cro/C1-type_HTH"/>
</dbReference>
<name>A0A5J6MK32_9PROT</name>
<evidence type="ECO:0000313" key="4">
    <source>
        <dbReference type="Proteomes" id="UP000326202"/>
    </source>
</evidence>
<dbReference type="PANTHER" id="PTHR46797:SF1">
    <property type="entry name" value="METHYLPHOSPHONATE SYNTHASE"/>
    <property type="match status" value="1"/>
</dbReference>
<evidence type="ECO:0000256" key="1">
    <source>
        <dbReference type="ARBA" id="ARBA00023125"/>
    </source>
</evidence>
<keyword evidence="4" id="KW-1185">Reference proteome</keyword>
<dbReference type="InterPro" id="IPR010982">
    <property type="entry name" value="Lambda_DNA-bd_dom_sf"/>
</dbReference>
<dbReference type="PROSITE" id="PS50943">
    <property type="entry name" value="HTH_CROC1"/>
    <property type="match status" value="1"/>
</dbReference>
<dbReference type="KEGG" id="htq:FRZ44_21500"/>
<dbReference type="GO" id="GO:0003700">
    <property type="term" value="F:DNA-binding transcription factor activity"/>
    <property type="evidence" value="ECO:0007669"/>
    <property type="project" value="TreeGrafter"/>
</dbReference>
<dbReference type="GO" id="GO:0005829">
    <property type="term" value="C:cytosol"/>
    <property type="evidence" value="ECO:0007669"/>
    <property type="project" value="TreeGrafter"/>
</dbReference>
<protein>
    <recommendedName>
        <fullName evidence="2">HTH cro/C1-type domain-containing protein</fullName>
    </recommendedName>
</protein>
<dbReference type="Pfam" id="PF01381">
    <property type="entry name" value="HTH_3"/>
    <property type="match status" value="1"/>
</dbReference>
<keyword evidence="1" id="KW-0238">DNA-binding</keyword>
<dbReference type="PANTHER" id="PTHR46797">
    <property type="entry name" value="HTH-TYPE TRANSCRIPTIONAL REGULATOR"/>
    <property type="match status" value="1"/>
</dbReference>
<dbReference type="Gene3D" id="1.10.260.40">
    <property type="entry name" value="lambda repressor-like DNA-binding domains"/>
    <property type="match status" value="1"/>
</dbReference>
<dbReference type="Proteomes" id="UP000326202">
    <property type="component" value="Chromosome"/>
</dbReference>
<dbReference type="OrthoDB" id="407979at2"/>
<dbReference type="InterPro" id="IPR050807">
    <property type="entry name" value="TransReg_Diox_bact_type"/>
</dbReference>
<gene>
    <name evidence="3" type="ORF">FRZ44_21500</name>
</gene>